<evidence type="ECO:0000313" key="11">
    <source>
        <dbReference type="EMBL" id="CAD9354079.1"/>
    </source>
</evidence>
<evidence type="ECO:0000256" key="3">
    <source>
        <dbReference type="ARBA" id="ARBA00022723"/>
    </source>
</evidence>
<dbReference type="Pfam" id="PF04055">
    <property type="entry name" value="Radical_SAM"/>
    <property type="match status" value="1"/>
</dbReference>
<comment type="pathway">
    <text evidence="1">Cofactor biosynthesis; molybdopterin biosynthesis.</text>
</comment>
<name>A0A7S2ETF9_9STRA</name>
<evidence type="ECO:0000259" key="10">
    <source>
        <dbReference type="PROSITE" id="PS51918"/>
    </source>
</evidence>
<keyword evidence="5" id="KW-0408">Iron</keyword>
<evidence type="ECO:0000256" key="7">
    <source>
        <dbReference type="ARBA" id="ARBA00023134"/>
    </source>
</evidence>
<dbReference type="GO" id="GO:0005525">
    <property type="term" value="F:GTP binding"/>
    <property type="evidence" value="ECO:0007669"/>
    <property type="project" value="UniProtKB-KW"/>
</dbReference>
<dbReference type="InterPro" id="IPR013785">
    <property type="entry name" value="Aldolase_TIM"/>
</dbReference>
<gene>
    <name evidence="11" type="ORF">DBRI1063_LOCUS23299</name>
</gene>
<dbReference type="CDD" id="cd21117">
    <property type="entry name" value="Twitch_MoaA"/>
    <property type="match status" value="1"/>
</dbReference>
<dbReference type="PROSITE" id="PS51918">
    <property type="entry name" value="RADICAL_SAM"/>
    <property type="match status" value="1"/>
</dbReference>
<sequence>MPPEGVPLQKQDKLLTDEEILELVDLFVEAGVKKIRLTGGEPLLRPSLATLLNSISTKHPHLTSLGITTNGLTLSKQLPDLLSSGLTHVNISLDTLHSDKFVHITRRNGLERVLKAIDDTVDAYQQQLGGRSMQGKVKVNCVVMKGFNDNELYDFVNLTKNKPVDVRFIEWMPFAQNGWNNDKFVSYKDMLTLLQEQHEEHLSGNDSSGVNNENGIDTSTFKRETDGANDTTKWYSLQPSSVGRVGFITSMSQHFCNTCNRLRITADGNLKVCLFGSDEVSLRDALRMKKENENELSEEDLRLLVHMAVRGKKAVLGGHGSSQGIKDADDNRPMTLIGG</sequence>
<dbReference type="InterPro" id="IPR058240">
    <property type="entry name" value="rSAM_sf"/>
</dbReference>
<keyword evidence="3" id="KW-0479">Metal-binding</keyword>
<accession>A0A7S2ETF9</accession>
<keyword evidence="7" id="KW-0342">GTP-binding</keyword>
<organism evidence="11">
    <name type="scientific">Ditylum brightwellii</name>
    <dbReference type="NCBI Taxonomy" id="49249"/>
    <lineage>
        <taxon>Eukaryota</taxon>
        <taxon>Sar</taxon>
        <taxon>Stramenopiles</taxon>
        <taxon>Ochrophyta</taxon>
        <taxon>Bacillariophyta</taxon>
        <taxon>Mediophyceae</taxon>
        <taxon>Lithodesmiophycidae</taxon>
        <taxon>Lithodesmiales</taxon>
        <taxon>Lithodesmiaceae</taxon>
        <taxon>Ditylum</taxon>
    </lineage>
</organism>
<dbReference type="EMBL" id="HBGN01036331">
    <property type="protein sequence ID" value="CAD9354079.1"/>
    <property type="molecule type" value="Transcribed_RNA"/>
</dbReference>
<dbReference type="CDD" id="cd01335">
    <property type="entry name" value="Radical_SAM"/>
    <property type="match status" value="1"/>
</dbReference>
<evidence type="ECO:0000256" key="5">
    <source>
        <dbReference type="ARBA" id="ARBA00023004"/>
    </source>
</evidence>
<proteinExistence type="predicted"/>
<dbReference type="GO" id="GO:0061798">
    <property type="term" value="F:GTP 3',8'-cyclase activity"/>
    <property type="evidence" value="ECO:0007669"/>
    <property type="project" value="TreeGrafter"/>
</dbReference>
<dbReference type="GO" id="GO:0051539">
    <property type="term" value="F:4 iron, 4 sulfur cluster binding"/>
    <property type="evidence" value="ECO:0007669"/>
    <property type="project" value="UniProtKB-KW"/>
</dbReference>
<feature type="domain" description="Radical SAM core" evidence="10">
    <location>
        <begin position="1"/>
        <end position="205"/>
    </location>
</feature>
<dbReference type="InterPro" id="IPR050105">
    <property type="entry name" value="MoCo_biosynth_MoaA/MoaC"/>
</dbReference>
<dbReference type="GO" id="GO:0006777">
    <property type="term" value="P:Mo-molybdopterin cofactor biosynthetic process"/>
    <property type="evidence" value="ECO:0007669"/>
    <property type="project" value="UniProtKB-KW"/>
</dbReference>
<dbReference type="AlphaFoldDB" id="A0A7S2ETF9"/>
<dbReference type="SUPFAM" id="SSF102114">
    <property type="entry name" value="Radical SAM enzymes"/>
    <property type="match status" value="1"/>
</dbReference>
<dbReference type="InterPro" id="IPR007197">
    <property type="entry name" value="rSAM"/>
</dbReference>
<feature type="region of interest" description="Disordered" evidence="9">
    <location>
        <begin position="317"/>
        <end position="339"/>
    </location>
</feature>
<evidence type="ECO:0000256" key="1">
    <source>
        <dbReference type="ARBA" id="ARBA00005046"/>
    </source>
</evidence>
<dbReference type="PANTHER" id="PTHR22960">
    <property type="entry name" value="MOLYBDOPTERIN COFACTOR SYNTHESIS PROTEIN A"/>
    <property type="match status" value="1"/>
</dbReference>
<keyword evidence="6" id="KW-0411">Iron-sulfur</keyword>
<dbReference type="GO" id="GO:0046872">
    <property type="term" value="F:metal ion binding"/>
    <property type="evidence" value="ECO:0007669"/>
    <property type="project" value="UniProtKB-KW"/>
</dbReference>
<keyword evidence="2" id="KW-0949">S-adenosyl-L-methionine</keyword>
<protein>
    <recommendedName>
        <fullName evidence="10">Radical SAM core domain-containing protein</fullName>
    </recommendedName>
</protein>
<evidence type="ECO:0000256" key="8">
    <source>
        <dbReference type="ARBA" id="ARBA00023150"/>
    </source>
</evidence>
<evidence type="ECO:0000256" key="9">
    <source>
        <dbReference type="SAM" id="MobiDB-lite"/>
    </source>
</evidence>
<dbReference type="InterPro" id="IPR010505">
    <property type="entry name" value="MoaA_twitch"/>
</dbReference>
<keyword evidence="8" id="KW-0501">Molybdenum cofactor biosynthesis</keyword>
<dbReference type="Gene3D" id="3.20.20.70">
    <property type="entry name" value="Aldolase class I"/>
    <property type="match status" value="1"/>
</dbReference>
<evidence type="ECO:0000256" key="6">
    <source>
        <dbReference type="ARBA" id="ARBA00023014"/>
    </source>
</evidence>
<dbReference type="PANTHER" id="PTHR22960:SF0">
    <property type="entry name" value="MOLYBDENUM COFACTOR BIOSYNTHESIS PROTEIN 1"/>
    <property type="match status" value="1"/>
</dbReference>
<dbReference type="Pfam" id="PF06463">
    <property type="entry name" value="Mob_synth_C"/>
    <property type="match status" value="1"/>
</dbReference>
<keyword evidence="4" id="KW-0547">Nucleotide-binding</keyword>
<dbReference type="GO" id="GO:0061799">
    <property type="term" value="F:cyclic pyranopterin monophosphate synthase activity"/>
    <property type="evidence" value="ECO:0007669"/>
    <property type="project" value="TreeGrafter"/>
</dbReference>
<reference evidence="11" key="1">
    <citation type="submission" date="2021-01" db="EMBL/GenBank/DDBJ databases">
        <authorList>
            <person name="Corre E."/>
            <person name="Pelletier E."/>
            <person name="Niang G."/>
            <person name="Scheremetjew M."/>
            <person name="Finn R."/>
            <person name="Kale V."/>
            <person name="Holt S."/>
            <person name="Cochrane G."/>
            <person name="Meng A."/>
            <person name="Brown T."/>
            <person name="Cohen L."/>
        </authorList>
    </citation>
    <scope>NUCLEOTIDE SEQUENCE</scope>
    <source>
        <strain evidence="11">Pop2</strain>
    </source>
</reference>
<evidence type="ECO:0000256" key="2">
    <source>
        <dbReference type="ARBA" id="ARBA00022691"/>
    </source>
</evidence>
<evidence type="ECO:0000256" key="4">
    <source>
        <dbReference type="ARBA" id="ARBA00022741"/>
    </source>
</evidence>